<reference evidence="6" key="1">
    <citation type="submission" date="2021-11" db="EMBL/GenBank/DDBJ databases">
        <authorList>
            <consortium name="Genoscope - CEA"/>
            <person name="William W."/>
        </authorList>
    </citation>
    <scope>NUCLEOTIDE SEQUENCE</scope>
</reference>
<feature type="compositionally biased region" description="Basic and acidic residues" evidence="4">
    <location>
        <begin position="294"/>
        <end position="308"/>
    </location>
</feature>
<dbReference type="GO" id="GO:0005634">
    <property type="term" value="C:nucleus"/>
    <property type="evidence" value="ECO:0007669"/>
    <property type="project" value="TreeGrafter"/>
</dbReference>
<dbReference type="AlphaFoldDB" id="A0A8J2X267"/>
<feature type="compositionally biased region" description="Basic and acidic residues" evidence="4">
    <location>
        <begin position="224"/>
        <end position="234"/>
    </location>
</feature>
<comment type="caution">
    <text evidence="6">The sequence shown here is derived from an EMBL/GenBank/DDBJ whole genome shotgun (WGS) entry which is preliminary data.</text>
</comment>
<sequence length="308" mass="33027">MASPDRASRNLQLSQNRTSLAFRFLFQAQPAARPLASSVLDAPCVCPDRPCKRHRTSPLPREHHRGASLEAIFEGTDTTCKHTAVALDYLRCTTEASQYQVTSTKDDTVVSCSAAWLDTCGYGLEDVIGRNFRHLQGPKTDACVVRRLAAAVARGEPCEGTLINYRADGSTFENEFVIVPVRRCHSSEPSHWLSVHGDASALHWSARSSPEIQHRAVSVSGSRGSDRSRSKSSETDSDPSGGWLDLERARSRSGSPGSSSGSSSGLSGSGSPAALETALRRAEAAEGALASMTRRAEKAEKALAERGT</sequence>
<dbReference type="SUPFAM" id="SSF55785">
    <property type="entry name" value="PYP-like sensor domain (PAS domain)"/>
    <property type="match status" value="1"/>
</dbReference>
<evidence type="ECO:0000259" key="5">
    <source>
        <dbReference type="Pfam" id="PF13426"/>
    </source>
</evidence>
<evidence type="ECO:0000256" key="2">
    <source>
        <dbReference type="ARBA" id="ARBA00022643"/>
    </source>
</evidence>
<dbReference type="Gene3D" id="3.30.450.20">
    <property type="entry name" value="PAS domain"/>
    <property type="match status" value="1"/>
</dbReference>
<dbReference type="PANTHER" id="PTHR47429">
    <property type="entry name" value="PROTEIN TWIN LOV 1"/>
    <property type="match status" value="1"/>
</dbReference>
<dbReference type="Proteomes" id="UP000789595">
    <property type="component" value="Unassembled WGS sequence"/>
</dbReference>
<dbReference type="PANTHER" id="PTHR47429:SF2">
    <property type="entry name" value="PROTEIN TWIN LOV 1"/>
    <property type="match status" value="1"/>
</dbReference>
<evidence type="ECO:0000313" key="7">
    <source>
        <dbReference type="Proteomes" id="UP000789595"/>
    </source>
</evidence>
<keyword evidence="3" id="KW-0157">Chromophore</keyword>
<protein>
    <recommendedName>
        <fullName evidence="5">PAS domain-containing protein</fullName>
    </recommendedName>
</protein>
<dbReference type="NCBIfam" id="TIGR00229">
    <property type="entry name" value="sensory_box"/>
    <property type="match status" value="1"/>
</dbReference>
<evidence type="ECO:0000256" key="4">
    <source>
        <dbReference type="SAM" id="MobiDB-lite"/>
    </source>
</evidence>
<dbReference type="OrthoDB" id="447251at2759"/>
<gene>
    <name evidence="6" type="ORF">PECAL_5P02540</name>
</gene>
<feature type="domain" description="PAS" evidence="5">
    <location>
        <begin position="104"/>
        <end position="182"/>
    </location>
</feature>
<dbReference type="EMBL" id="CAKKNE010000005">
    <property type="protein sequence ID" value="CAH0375715.1"/>
    <property type="molecule type" value="Genomic_DNA"/>
</dbReference>
<evidence type="ECO:0000256" key="3">
    <source>
        <dbReference type="ARBA" id="ARBA00022991"/>
    </source>
</evidence>
<dbReference type="Pfam" id="PF13426">
    <property type="entry name" value="PAS_9"/>
    <property type="match status" value="1"/>
</dbReference>
<dbReference type="CDD" id="cd00130">
    <property type="entry name" value="PAS"/>
    <property type="match status" value="1"/>
</dbReference>
<keyword evidence="1" id="KW-0285">Flavoprotein</keyword>
<feature type="compositionally biased region" description="Low complexity" evidence="4">
    <location>
        <begin position="252"/>
        <end position="277"/>
    </location>
</feature>
<keyword evidence="7" id="KW-1185">Reference proteome</keyword>
<keyword evidence="2" id="KW-0288">FMN</keyword>
<proteinExistence type="predicted"/>
<accession>A0A8J2X267</accession>
<name>A0A8J2X267_9STRA</name>
<evidence type="ECO:0000256" key="1">
    <source>
        <dbReference type="ARBA" id="ARBA00022630"/>
    </source>
</evidence>
<evidence type="ECO:0000313" key="6">
    <source>
        <dbReference type="EMBL" id="CAH0375715.1"/>
    </source>
</evidence>
<feature type="region of interest" description="Disordered" evidence="4">
    <location>
        <begin position="212"/>
        <end position="308"/>
    </location>
</feature>
<dbReference type="InterPro" id="IPR035965">
    <property type="entry name" value="PAS-like_dom_sf"/>
</dbReference>
<organism evidence="6 7">
    <name type="scientific">Pelagomonas calceolata</name>
    <dbReference type="NCBI Taxonomy" id="35677"/>
    <lineage>
        <taxon>Eukaryota</taxon>
        <taxon>Sar</taxon>
        <taxon>Stramenopiles</taxon>
        <taxon>Ochrophyta</taxon>
        <taxon>Pelagophyceae</taxon>
        <taxon>Pelagomonadales</taxon>
        <taxon>Pelagomonadaceae</taxon>
        <taxon>Pelagomonas</taxon>
    </lineage>
</organism>
<dbReference type="InterPro" id="IPR000014">
    <property type="entry name" value="PAS"/>
</dbReference>